<dbReference type="SUPFAM" id="SSF47459">
    <property type="entry name" value="HLH, helix-loop-helix DNA-binding domain"/>
    <property type="match status" value="1"/>
</dbReference>
<evidence type="ECO:0000313" key="9">
    <source>
        <dbReference type="Proteomes" id="UP000305948"/>
    </source>
</evidence>
<keyword evidence="3" id="KW-0238">DNA-binding</keyword>
<feature type="domain" description="BHLH" evidence="7">
    <location>
        <begin position="110"/>
        <end position="189"/>
    </location>
</feature>
<evidence type="ECO:0000256" key="2">
    <source>
        <dbReference type="ARBA" id="ARBA00023015"/>
    </source>
</evidence>
<keyword evidence="4" id="KW-0804">Transcription</keyword>
<dbReference type="AlphaFoldDB" id="A0A5C3MQ27"/>
<evidence type="ECO:0000256" key="3">
    <source>
        <dbReference type="ARBA" id="ARBA00023125"/>
    </source>
</evidence>
<dbReference type="GO" id="GO:0000981">
    <property type="term" value="F:DNA-binding transcription factor activity, RNA polymerase II-specific"/>
    <property type="evidence" value="ECO:0007669"/>
    <property type="project" value="TreeGrafter"/>
</dbReference>
<keyword evidence="2" id="KW-0805">Transcription regulation</keyword>
<keyword evidence="5" id="KW-0539">Nucleus</keyword>
<feature type="region of interest" description="Disordered" evidence="6">
    <location>
        <begin position="216"/>
        <end position="257"/>
    </location>
</feature>
<dbReference type="GO" id="GO:0005634">
    <property type="term" value="C:nucleus"/>
    <property type="evidence" value="ECO:0007669"/>
    <property type="project" value="UniProtKB-SubCell"/>
</dbReference>
<dbReference type="GO" id="GO:0046983">
    <property type="term" value="F:protein dimerization activity"/>
    <property type="evidence" value="ECO:0007669"/>
    <property type="project" value="InterPro"/>
</dbReference>
<feature type="compositionally biased region" description="Acidic residues" evidence="6">
    <location>
        <begin position="248"/>
        <end position="257"/>
    </location>
</feature>
<dbReference type="InterPro" id="IPR036638">
    <property type="entry name" value="HLH_DNA-bd_sf"/>
</dbReference>
<evidence type="ECO:0000256" key="6">
    <source>
        <dbReference type="SAM" id="MobiDB-lite"/>
    </source>
</evidence>
<feature type="compositionally biased region" description="Pro residues" evidence="6">
    <location>
        <begin position="1"/>
        <end position="21"/>
    </location>
</feature>
<feature type="compositionally biased region" description="Acidic residues" evidence="6">
    <location>
        <begin position="217"/>
        <end position="236"/>
    </location>
</feature>
<evidence type="ECO:0000256" key="5">
    <source>
        <dbReference type="ARBA" id="ARBA00023242"/>
    </source>
</evidence>
<organism evidence="8 9">
    <name type="scientific">Heliocybe sulcata</name>
    <dbReference type="NCBI Taxonomy" id="5364"/>
    <lineage>
        <taxon>Eukaryota</taxon>
        <taxon>Fungi</taxon>
        <taxon>Dikarya</taxon>
        <taxon>Basidiomycota</taxon>
        <taxon>Agaricomycotina</taxon>
        <taxon>Agaricomycetes</taxon>
        <taxon>Gloeophyllales</taxon>
        <taxon>Gloeophyllaceae</taxon>
        <taxon>Heliocybe</taxon>
    </lineage>
</organism>
<proteinExistence type="predicted"/>
<dbReference type="GO" id="GO:0000978">
    <property type="term" value="F:RNA polymerase II cis-regulatory region sequence-specific DNA binding"/>
    <property type="evidence" value="ECO:0007669"/>
    <property type="project" value="TreeGrafter"/>
</dbReference>
<dbReference type="Gene3D" id="4.10.280.10">
    <property type="entry name" value="Helix-loop-helix DNA-binding domain"/>
    <property type="match status" value="1"/>
</dbReference>
<feature type="compositionally biased region" description="Polar residues" evidence="6">
    <location>
        <begin position="91"/>
        <end position="107"/>
    </location>
</feature>
<feature type="region of interest" description="Disordered" evidence="6">
    <location>
        <begin position="1"/>
        <end position="119"/>
    </location>
</feature>
<dbReference type="EMBL" id="ML213527">
    <property type="protein sequence ID" value="TFK46863.1"/>
    <property type="molecule type" value="Genomic_DNA"/>
</dbReference>
<dbReference type="PANTHER" id="PTHR15741">
    <property type="entry name" value="BASIC HELIX-LOOP-HELIX ZIP TRANSCRIPTION FACTOR"/>
    <property type="match status" value="1"/>
</dbReference>
<keyword evidence="9" id="KW-1185">Reference proteome</keyword>
<dbReference type="STRING" id="5364.A0A5C3MQ27"/>
<evidence type="ECO:0000259" key="7">
    <source>
        <dbReference type="PROSITE" id="PS50888"/>
    </source>
</evidence>
<dbReference type="InterPro" id="IPR052207">
    <property type="entry name" value="Max-like/E-box_TFs"/>
</dbReference>
<accession>A0A5C3MQ27</accession>
<dbReference type="SMART" id="SM00353">
    <property type="entry name" value="HLH"/>
    <property type="match status" value="1"/>
</dbReference>
<reference evidence="8 9" key="1">
    <citation type="journal article" date="2019" name="Nat. Ecol. Evol.">
        <title>Megaphylogeny resolves global patterns of mushroom evolution.</title>
        <authorList>
            <person name="Varga T."/>
            <person name="Krizsan K."/>
            <person name="Foldi C."/>
            <person name="Dima B."/>
            <person name="Sanchez-Garcia M."/>
            <person name="Sanchez-Ramirez S."/>
            <person name="Szollosi G.J."/>
            <person name="Szarkandi J.G."/>
            <person name="Papp V."/>
            <person name="Albert L."/>
            <person name="Andreopoulos W."/>
            <person name="Angelini C."/>
            <person name="Antonin V."/>
            <person name="Barry K.W."/>
            <person name="Bougher N.L."/>
            <person name="Buchanan P."/>
            <person name="Buyck B."/>
            <person name="Bense V."/>
            <person name="Catcheside P."/>
            <person name="Chovatia M."/>
            <person name="Cooper J."/>
            <person name="Damon W."/>
            <person name="Desjardin D."/>
            <person name="Finy P."/>
            <person name="Geml J."/>
            <person name="Haridas S."/>
            <person name="Hughes K."/>
            <person name="Justo A."/>
            <person name="Karasinski D."/>
            <person name="Kautmanova I."/>
            <person name="Kiss B."/>
            <person name="Kocsube S."/>
            <person name="Kotiranta H."/>
            <person name="LaButti K.M."/>
            <person name="Lechner B.E."/>
            <person name="Liimatainen K."/>
            <person name="Lipzen A."/>
            <person name="Lukacs Z."/>
            <person name="Mihaltcheva S."/>
            <person name="Morgado L.N."/>
            <person name="Niskanen T."/>
            <person name="Noordeloos M.E."/>
            <person name="Ohm R.A."/>
            <person name="Ortiz-Santana B."/>
            <person name="Ovrebo C."/>
            <person name="Racz N."/>
            <person name="Riley R."/>
            <person name="Savchenko A."/>
            <person name="Shiryaev A."/>
            <person name="Soop K."/>
            <person name="Spirin V."/>
            <person name="Szebenyi C."/>
            <person name="Tomsovsky M."/>
            <person name="Tulloss R.E."/>
            <person name="Uehling J."/>
            <person name="Grigoriev I.V."/>
            <person name="Vagvolgyi C."/>
            <person name="Papp T."/>
            <person name="Martin F.M."/>
            <person name="Miettinen O."/>
            <person name="Hibbett D.S."/>
            <person name="Nagy L.G."/>
        </authorList>
    </citation>
    <scope>NUCLEOTIDE SEQUENCE [LARGE SCALE GENOMIC DNA]</scope>
    <source>
        <strain evidence="8 9">OMC1185</strain>
    </source>
</reference>
<evidence type="ECO:0000256" key="1">
    <source>
        <dbReference type="ARBA" id="ARBA00004123"/>
    </source>
</evidence>
<name>A0A5C3MQ27_9AGAM</name>
<evidence type="ECO:0000256" key="4">
    <source>
        <dbReference type="ARBA" id="ARBA00023163"/>
    </source>
</evidence>
<dbReference type="Pfam" id="PF00010">
    <property type="entry name" value="HLH"/>
    <property type="match status" value="1"/>
</dbReference>
<gene>
    <name evidence="8" type="ORF">OE88DRAFT_1637669</name>
</gene>
<protein>
    <recommendedName>
        <fullName evidence="7">BHLH domain-containing protein</fullName>
    </recommendedName>
</protein>
<sequence length="257" mass="27110">MPPPAPPLHTTPTPLNVPPNLMPATPGSIMNIANMGLSGLAPPPPSSLPKTEGKKAAKTRSSSKSVSGKDAKNDAAVRVSPSLKPILPAGGSSSLTVPSAAPSSQLPVQGRKTSHKAAEQARRDQMKAVYNDLRMLLPPIPIPNSENLGAVSVRPGSMPPRGPPKGDGPNKAVSKLQLLLCGNDYIRKLKGRVERRDEEIGKLREEVRRLRIVAGNEDGEELDLDLERDLDAEEPVEVTMGTVGGGGDGDEADEEED</sequence>
<dbReference type="PROSITE" id="PS50888">
    <property type="entry name" value="BHLH"/>
    <property type="match status" value="1"/>
</dbReference>
<dbReference type="PANTHER" id="PTHR15741:SF38">
    <property type="entry name" value="BHLH DOMAIN-CONTAINING PROTEIN"/>
    <property type="match status" value="1"/>
</dbReference>
<evidence type="ECO:0000313" key="8">
    <source>
        <dbReference type="EMBL" id="TFK46863.1"/>
    </source>
</evidence>
<dbReference type="InterPro" id="IPR011598">
    <property type="entry name" value="bHLH_dom"/>
</dbReference>
<dbReference type="OrthoDB" id="5344169at2759"/>
<dbReference type="Proteomes" id="UP000305948">
    <property type="component" value="Unassembled WGS sequence"/>
</dbReference>
<comment type="subcellular location">
    <subcellularLocation>
        <location evidence="1">Nucleus</location>
    </subcellularLocation>
</comment>